<comment type="caution">
    <text evidence="3">The sequence shown here is derived from an EMBL/GenBank/DDBJ whole genome shotgun (WGS) entry which is preliminary data.</text>
</comment>
<dbReference type="InterPro" id="IPR050523">
    <property type="entry name" value="AKR_Detox_Biosynth"/>
</dbReference>
<dbReference type="Pfam" id="PF00248">
    <property type="entry name" value="Aldo_ket_red"/>
    <property type="match status" value="1"/>
</dbReference>
<organism evidence="3 4">
    <name type="scientific">Pseudoxanthomonas composti</name>
    <dbReference type="NCBI Taxonomy" id="2137479"/>
    <lineage>
        <taxon>Bacteria</taxon>
        <taxon>Pseudomonadati</taxon>
        <taxon>Pseudomonadota</taxon>
        <taxon>Gammaproteobacteria</taxon>
        <taxon>Lysobacterales</taxon>
        <taxon>Lysobacteraceae</taxon>
        <taxon>Pseudoxanthomonas</taxon>
    </lineage>
</organism>
<dbReference type="EMBL" id="SAWZ01000004">
    <property type="protein sequence ID" value="RXR06080.1"/>
    <property type="molecule type" value="Genomic_DNA"/>
</dbReference>
<dbReference type="FunFam" id="3.20.20.100:FF:000004">
    <property type="entry name" value="Oxidoreductase, aldo/keto reductase"/>
    <property type="match status" value="1"/>
</dbReference>
<dbReference type="Proteomes" id="UP000289784">
    <property type="component" value="Unassembled WGS sequence"/>
</dbReference>
<proteinExistence type="predicted"/>
<protein>
    <submittedName>
        <fullName evidence="3">Aldo/keto reductase</fullName>
    </submittedName>
</protein>
<dbReference type="SUPFAM" id="SSF51430">
    <property type="entry name" value="NAD(P)-linked oxidoreductase"/>
    <property type="match status" value="1"/>
</dbReference>
<dbReference type="InterPro" id="IPR036812">
    <property type="entry name" value="NAD(P)_OxRdtase_dom_sf"/>
</dbReference>
<dbReference type="RefSeq" id="WP_129470992.1">
    <property type="nucleotide sequence ID" value="NZ_SAWZ01000004.1"/>
</dbReference>
<dbReference type="PANTHER" id="PTHR43364:SF6">
    <property type="entry name" value="OXIDOREDUCTASE-RELATED"/>
    <property type="match status" value="1"/>
</dbReference>
<dbReference type="GO" id="GO:0005829">
    <property type="term" value="C:cytosol"/>
    <property type="evidence" value="ECO:0007669"/>
    <property type="project" value="TreeGrafter"/>
</dbReference>
<evidence type="ECO:0000259" key="2">
    <source>
        <dbReference type="Pfam" id="PF00248"/>
    </source>
</evidence>
<dbReference type="PANTHER" id="PTHR43364">
    <property type="entry name" value="NADH-SPECIFIC METHYLGLYOXAL REDUCTASE-RELATED"/>
    <property type="match status" value="1"/>
</dbReference>
<sequence>MSSPSYRALGRSGLSIAPLVFGANVFGWSVKEPAEVAALLDAFVDGGFNMIDTADMYSSWVPGNQGGESEALIGQWLKQRGGKRDQVLIATKVGKWAERPGLSPDNIEAAVDASLQRLGIDTIDLYQAHEDDPSIPLEATLGALARLVEKGKVRAIGASNYQARRLADALGASGTQALPRYESLQPEYNLYDRAGYEAELEPLVQREGLGVISYYSLASGFLSGKYRTDADAGKSGARGEQVVQRYLNPRGQRILAALDQVAAAQSASPAQVALAWLIARPSVTAPIVSATTPAQLREILGAARLRLSEADIAALDDASAP</sequence>
<dbReference type="OrthoDB" id="9772407at2"/>
<evidence type="ECO:0000313" key="3">
    <source>
        <dbReference type="EMBL" id="RXR06080.1"/>
    </source>
</evidence>
<keyword evidence="4" id="KW-1185">Reference proteome</keyword>
<dbReference type="AlphaFoldDB" id="A0A4Q1JVA7"/>
<accession>A0A4Q1JVA7</accession>
<evidence type="ECO:0000256" key="1">
    <source>
        <dbReference type="ARBA" id="ARBA00023002"/>
    </source>
</evidence>
<dbReference type="CDD" id="cd19081">
    <property type="entry name" value="AKR_AKR9C1"/>
    <property type="match status" value="1"/>
</dbReference>
<gene>
    <name evidence="3" type="ORF">EPA99_09575</name>
</gene>
<dbReference type="GO" id="GO:0016491">
    <property type="term" value="F:oxidoreductase activity"/>
    <property type="evidence" value="ECO:0007669"/>
    <property type="project" value="UniProtKB-KW"/>
</dbReference>
<dbReference type="Gene3D" id="3.20.20.100">
    <property type="entry name" value="NADP-dependent oxidoreductase domain"/>
    <property type="match status" value="1"/>
</dbReference>
<dbReference type="InterPro" id="IPR023210">
    <property type="entry name" value="NADP_OxRdtase_dom"/>
</dbReference>
<reference evidence="3 4" key="1">
    <citation type="submission" date="2019-01" db="EMBL/GenBank/DDBJ databases">
        <title>Pseudoxanthomonas composti sp. nov., isolated from compost.</title>
        <authorList>
            <person name="Yang G."/>
        </authorList>
    </citation>
    <scope>NUCLEOTIDE SEQUENCE [LARGE SCALE GENOMIC DNA]</scope>
    <source>
        <strain evidence="3 4">GSS15</strain>
    </source>
</reference>
<keyword evidence="1" id="KW-0560">Oxidoreductase</keyword>
<evidence type="ECO:0000313" key="4">
    <source>
        <dbReference type="Proteomes" id="UP000289784"/>
    </source>
</evidence>
<feature type="domain" description="NADP-dependent oxidoreductase" evidence="2">
    <location>
        <begin position="18"/>
        <end position="318"/>
    </location>
</feature>
<name>A0A4Q1JVA7_9GAMM</name>